<dbReference type="PANTHER" id="PTHR42964">
    <property type="entry name" value="ENOYL-COA HYDRATASE"/>
    <property type="match status" value="1"/>
</dbReference>
<dbReference type="SUPFAM" id="SSF52096">
    <property type="entry name" value="ClpP/crotonase"/>
    <property type="match status" value="1"/>
</dbReference>
<dbReference type="CDD" id="cd06558">
    <property type="entry name" value="crotonase-like"/>
    <property type="match status" value="1"/>
</dbReference>
<dbReference type="RefSeq" id="WP_152216058.1">
    <property type="nucleotide sequence ID" value="NZ_WESC01000007.1"/>
</dbReference>
<sequence>MAENNIRAQRYAATPLVRMERVGDIGIVTLANQAKRNALTHEMMNGLTEAIEALGGAKARVVIIRAEPGQKVWSAGHDIGELPIGGLDPLNYADPMEETLRAVRLFSGPVIAMVHGSVWGGALDLVLSCDMVIADGTATFAITPVNLGLPYNTTGLLHFIGRLRLNVVKELFFTAAPVDAETALEWGIINHLLPEAELETYTMDMARRMATKAPLAMAIIKEQIRVMSDYVPIPAQTFERIQDMRRKVYDSADYREGVAAFREKRAPVFKGE</sequence>
<dbReference type="Proteomes" id="UP000468901">
    <property type="component" value="Unassembled WGS sequence"/>
</dbReference>
<dbReference type="AlphaFoldDB" id="A0A6N6VMC6"/>
<dbReference type="Gene3D" id="3.90.226.10">
    <property type="entry name" value="2-enoyl-CoA Hydratase, Chain A, domain 1"/>
    <property type="match status" value="1"/>
</dbReference>
<comment type="caution">
    <text evidence="3">The sequence shown here is derived from an EMBL/GenBank/DDBJ whole genome shotgun (WGS) entry which is preliminary data.</text>
</comment>
<evidence type="ECO:0000313" key="3">
    <source>
        <dbReference type="EMBL" id="KAB7740172.1"/>
    </source>
</evidence>
<name>A0A6N6VMC6_9HYPH</name>
<gene>
    <name evidence="3" type="primary">scpB</name>
    <name evidence="3" type="ORF">F2P47_09190</name>
</gene>
<dbReference type="InterPro" id="IPR029045">
    <property type="entry name" value="ClpP/crotonase-like_dom_sf"/>
</dbReference>
<dbReference type="InterPro" id="IPR051683">
    <property type="entry name" value="Enoyl-CoA_Hydratase/Isomerase"/>
</dbReference>
<organism evidence="3 4">
    <name type="scientific">Parvibaculum sedimenti</name>
    <dbReference type="NCBI Taxonomy" id="2608632"/>
    <lineage>
        <taxon>Bacteria</taxon>
        <taxon>Pseudomonadati</taxon>
        <taxon>Pseudomonadota</taxon>
        <taxon>Alphaproteobacteria</taxon>
        <taxon>Hyphomicrobiales</taxon>
        <taxon>Parvibaculaceae</taxon>
        <taxon>Parvibaculum</taxon>
    </lineage>
</organism>
<dbReference type="Gene3D" id="1.10.12.10">
    <property type="entry name" value="Lyase 2-enoyl-coa Hydratase, Chain A, domain 2"/>
    <property type="match status" value="1"/>
</dbReference>
<keyword evidence="4" id="KW-1185">Reference proteome</keyword>
<comment type="similarity">
    <text evidence="1 2">Belongs to the enoyl-CoA hydratase/isomerase family.</text>
</comment>
<evidence type="ECO:0000256" key="1">
    <source>
        <dbReference type="ARBA" id="ARBA00005254"/>
    </source>
</evidence>
<evidence type="ECO:0000256" key="2">
    <source>
        <dbReference type="RuleBase" id="RU003707"/>
    </source>
</evidence>
<dbReference type="EMBL" id="WESC01000007">
    <property type="protein sequence ID" value="KAB7740172.1"/>
    <property type="molecule type" value="Genomic_DNA"/>
</dbReference>
<dbReference type="InterPro" id="IPR014748">
    <property type="entry name" value="Enoyl-CoA_hydra_C"/>
</dbReference>
<evidence type="ECO:0000313" key="4">
    <source>
        <dbReference type="Proteomes" id="UP000468901"/>
    </source>
</evidence>
<accession>A0A6N6VMC6</accession>
<dbReference type="PANTHER" id="PTHR42964:SF1">
    <property type="entry name" value="POLYKETIDE BIOSYNTHESIS ENOYL-COA HYDRATASE PKSH-RELATED"/>
    <property type="match status" value="1"/>
</dbReference>
<dbReference type="GO" id="GO:0008300">
    <property type="term" value="P:isoprenoid catabolic process"/>
    <property type="evidence" value="ECO:0007669"/>
    <property type="project" value="TreeGrafter"/>
</dbReference>
<protein>
    <submittedName>
        <fullName evidence="3">Methylmalonyl-CoA decarboxylase</fullName>
    </submittedName>
</protein>
<dbReference type="NCBIfam" id="NF008506">
    <property type="entry name" value="PRK11423.1"/>
    <property type="match status" value="1"/>
</dbReference>
<dbReference type="InterPro" id="IPR018376">
    <property type="entry name" value="Enoyl-CoA_hyd/isom_CS"/>
</dbReference>
<dbReference type="InterPro" id="IPR001753">
    <property type="entry name" value="Enoyl-CoA_hydra/iso"/>
</dbReference>
<reference evidence="3 4" key="1">
    <citation type="submission" date="2019-09" db="EMBL/GenBank/DDBJ databases">
        <title>Parvibaculum sedimenti sp. nov., isolated from sediment.</title>
        <authorList>
            <person name="Wang Y."/>
        </authorList>
    </citation>
    <scope>NUCLEOTIDE SEQUENCE [LARGE SCALE GENOMIC DNA]</scope>
    <source>
        <strain evidence="3 4">HXT-9</strain>
    </source>
</reference>
<dbReference type="PROSITE" id="PS00166">
    <property type="entry name" value="ENOYL_COA_HYDRATASE"/>
    <property type="match status" value="1"/>
</dbReference>
<dbReference type="Pfam" id="PF00378">
    <property type="entry name" value="ECH_1"/>
    <property type="match status" value="1"/>
</dbReference>
<dbReference type="GO" id="GO:0003824">
    <property type="term" value="F:catalytic activity"/>
    <property type="evidence" value="ECO:0007669"/>
    <property type="project" value="InterPro"/>
</dbReference>
<proteinExistence type="inferred from homology"/>